<gene>
    <name evidence="1" type="ORF">BU23DRAFT_646073</name>
</gene>
<proteinExistence type="predicted"/>
<dbReference type="EMBL" id="ML976692">
    <property type="protein sequence ID" value="KAF1971589.1"/>
    <property type="molecule type" value="Genomic_DNA"/>
</dbReference>
<dbReference type="OrthoDB" id="3942738at2759"/>
<dbReference type="AlphaFoldDB" id="A0A6A5V5Q4"/>
<reference evidence="1" key="1">
    <citation type="journal article" date="2020" name="Stud. Mycol.">
        <title>101 Dothideomycetes genomes: a test case for predicting lifestyles and emergence of pathogens.</title>
        <authorList>
            <person name="Haridas S."/>
            <person name="Albert R."/>
            <person name="Binder M."/>
            <person name="Bloem J."/>
            <person name="Labutti K."/>
            <person name="Salamov A."/>
            <person name="Andreopoulos B."/>
            <person name="Baker S."/>
            <person name="Barry K."/>
            <person name="Bills G."/>
            <person name="Bluhm B."/>
            <person name="Cannon C."/>
            <person name="Castanera R."/>
            <person name="Culley D."/>
            <person name="Daum C."/>
            <person name="Ezra D."/>
            <person name="Gonzalez J."/>
            <person name="Henrissat B."/>
            <person name="Kuo A."/>
            <person name="Liang C."/>
            <person name="Lipzen A."/>
            <person name="Lutzoni F."/>
            <person name="Magnuson J."/>
            <person name="Mondo S."/>
            <person name="Nolan M."/>
            <person name="Ohm R."/>
            <person name="Pangilinan J."/>
            <person name="Park H.-J."/>
            <person name="Ramirez L."/>
            <person name="Alfaro M."/>
            <person name="Sun H."/>
            <person name="Tritt A."/>
            <person name="Yoshinaga Y."/>
            <person name="Zwiers L.-H."/>
            <person name="Turgeon B."/>
            <person name="Goodwin S."/>
            <person name="Spatafora J."/>
            <person name="Crous P."/>
            <person name="Grigoriev I."/>
        </authorList>
    </citation>
    <scope>NUCLEOTIDE SEQUENCE</scope>
    <source>
        <strain evidence="1">CBS 107.79</strain>
    </source>
</reference>
<name>A0A6A5V5Q4_9PLEO</name>
<sequence length="60" mass="6649">MAPINKAIADLESREAGDNFSIRGIAKKYGISHLTLSQRWNHQTGPRAARYAAQQLLSPQ</sequence>
<evidence type="ECO:0000313" key="1">
    <source>
        <dbReference type="EMBL" id="KAF1971589.1"/>
    </source>
</evidence>
<accession>A0A6A5V5Q4</accession>
<dbReference type="CDD" id="cd00118">
    <property type="entry name" value="LysM"/>
    <property type="match status" value="1"/>
</dbReference>
<evidence type="ECO:0008006" key="3">
    <source>
        <dbReference type="Google" id="ProtNLM"/>
    </source>
</evidence>
<dbReference type="InterPro" id="IPR018392">
    <property type="entry name" value="LysM"/>
</dbReference>
<evidence type="ECO:0000313" key="2">
    <source>
        <dbReference type="Proteomes" id="UP000800036"/>
    </source>
</evidence>
<organism evidence="1 2">
    <name type="scientific">Bimuria novae-zelandiae CBS 107.79</name>
    <dbReference type="NCBI Taxonomy" id="1447943"/>
    <lineage>
        <taxon>Eukaryota</taxon>
        <taxon>Fungi</taxon>
        <taxon>Dikarya</taxon>
        <taxon>Ascomycota</taxon>
        <taxon>Pezizomycotina</taxon>
        <taxon>Dothideomycetes</taxon>
        <taxon>Pleosporomycetidae</taxon>
        <taxon>Pleosporales</taxon>
        <taxon>Massarineae</taxon>
        <taxon>Didymosphaeriaceae</taxon>
        <taxon>Bimuria</taxon>
    </lineage>
</organism>
<dbReference type="Proteomes" id="UP000800036">
    <property type="component" value="Unassembled WGS sequence"/>
</dbReference>
<keyword evidence="2" id="KW-1185">Reference proteome</keyword>
<protein>
    <recommendedName>
        <fullName evidence="3">HTH psq-type domain-containing protein</fullName>
    </recommendedName>
</protein>